<keyword evidence="1" id="KW-0175">Coiled coil</keyword>
<evidence type="ECO:0000313" key="4">
    <source>
        <dbReference type="EMBL" id="KAL2041276.1"/>
    </source>
</evidence>
<dbReference type="Proteomes" id="UP001590950">
    <property type="component" value="Unassembled WGS sequence"/>
</dbReference>
<dbReference type="InterPro" id="IPR058317">
    <property type="entry name" value="DUF8004"/>
</dbReference>
<dbReference type="PANTHER" id="PTHR39601:SF2">
    <property type="entry name" value="CHORIOGENIN HMINOR"/>
    <property type="match status" value="1"/>
</dbReference>
<comment type="caution">
    <text evidence="4">The sequence shown here is derived from an EMBL/GenBank/DDBJ whole genome shotgun (WGS) entry which is preliminary data.</text>
</comment>
<evidence type="ECO:0000256" key="1">
    <source>
        <dbReference type="SAM" id="Coils"/>
    </source>
</evidence>
<protein>
    <recommendedName>
        <fullName evidence="3">DUF8004 domain-containing protein</fullName>
    </recommendedName>
</protein>
<dbReference type="Pfam" id="PF26013">
    <property type="entry name" value="DUF8004"/>
    <property type="match status" value="1"/>
</dbReference>
<organism evidence="4 5">
    <name type="scientific">Stereocaulon virgatum</name>
    <dbReference type="NCBI Taxonomy" id="373712"/>
    <lineage>
        <taxon>Eukaryota</taxon>
        <taxon>Fungi</taxon>
        <taxon>Dikarya</taxon>
        <taxon>Ascomycota</taxon>
        <taxon>Pezizomycotina</taxon>
        <taxon>Lecanoromycetes</taxon>
        <taxon>OSLEUM clade</taxon>
        <taxon>Lecanoromycetidae</taxon>
        <taxon>Lecanorales</taxon>
        <taxon>Lecanorineae</taxon>
        <taxon>Stereocaulaceae</taxon>
        <taxon>Stereocaulon</taxon>
    </lineage>
</organism>
<feature type="region of interest" description="Disordered" evidence="2">
    <location>
        <begin position="1"/>
        <end position="34"/>
    </location>
</feature>
<dbReference type="PANTHER" id="PTHR39601">
    <property type="entry name" value="CHORIOGENIN HMINOR"/>
    <property type="match status" value="1"/>
</dbReference>
<reference evidence="4 5" key="1">
    <citation type="submission" date="2024-09" db="EMBL/GenBank/DDBJ databases">
        <title>Rethinking Asexuality: The Enigmatic Case of Functional Sexual Genes in Lepraria (Stereocaulaceae).</title>
        <authorList>
            <person name="Doellman M."/>
            <person name="Sun Y."/>
            <person name="Barcenas-Pena A."/>
            <person name="Lumbsch H.T."/>
            <person name="Grewe F."/>
        </authorList>
    </citation>
    <scope>NUCLEOTIDE SEQUENCE [LARGE SCALE GENOMIC DNA]</scope>
    <source>
        <strain evidence="4 5">Mercado 3170</strain>
    </source>
</reference>
<evidence type="ECO:0000313" key="5">
    <source>
        <dbReference type="Proteomes" id="UP001590950"/>
    </source>
</evidence>
<proteinExistence type="predicted"/>
<dbReference type="EMBL" id="JBEFKJ010000018">
    <property type="protein sequence ID" value="KAL2041276.1"/>
    <property type="molecule type" value="Genomic_DNA"/>
</dbReference>
<feature type="compositionally biased region" description="Polar residues" evidence="2">
    <location>
        <begin position="1"/>
        <end position="14"/>
    </location>
</feature>
<accession>A0ABR4A7B4</accession>
<gene>
    <name evidence="4" type="ORF">N7G274_006221</name>
</gene>
<sequence>MSRPLQYTESTPSADSKDSKLAEPSGHGNAPWLLKRTSITVETTSWREDSSSTYSGTRADEKGAVRNLIKTRFGGNKEYEALDDGKSVEPSPYDSVQFGTVVSIEASHPIQQRHEMKGLEQAASMKRWTGDGRPAQAWGKLIKVNSISEHKMLGIERSCIQDPELWDPSGDTLIYFGYQRSQASFRVKSSVLQDTKSDYLNSKIQQGQRTPKMSNSRISTHTSSLRGLKSLAIGNGSTRSLSTFPETCTSDNETSIRYEIYLPPPEDASKMMILRHHITTRNFLALLLNKPLVGLTFYQALVDLEDRLELYMPKGTDCTRLLVKYLIRNQLHNVSNDPAAAAGLLAWSEDPEVHWQEGWREGFVHCCGMYANLRSLPELRDVTIPTTALLERSVLELQIRIQEAEERLARFNFDDMWPEDTGQSRAGRANYHHCGQFFRHFYEKQYKRWPPKKTQHSNGGWLTRSIVSHLQRDFGALYEYHVDRNITWDERMESRDSHRNIVRKTNDMTAENTIDDQWLAEMFCFFDRKHRYPHIPHPYPLLPTPTPTNDKSGPKEALFGGRSKALEKRINQAYSDSCNARILPVDFIKNPLVEAFTRFERTDILGDADIRDARQGRWILLYGILQILASISADTPNLFFKNDASYFLNPRLKGMPPWRAEDEEELEEASPKTSYCWMVARTDWKKDAK</sequence>
<evidence type="ECO:0000259" key="3">
    <source>
        <dbReference type="Pfam" id="PF26013"/>
    </source>
</evidence>
<evidence type="ECO:0000256" key="2">
    <source>
        <dbReference type="SAM" id="MobiDB-lite"/>
    </source>
</evidence>
<name>A0ABR4A7B4_9LECA</name>
<feature type="coiled-coil region" evidence="1">
    <location>
        <begin position="387"/>
        <end position="414"/>
    </location>
</feature>
<keyword evidence="5" id="KW-1185">Reference proteome</keyword>
<feature type="domain" description="DUF8004" evidence="3">
    <location>
        <begin position="322"/>
        <end position="413"/>
    </location>
</feature>